<dbReference type="OrthoDB" id="5985073at2759"/>
<proteinExistence type="predicted"/>
<evidence type="ECO:0000313" key="2">
    <source>
        <dbReference type="EMBL" id="KIY48088.1"/>
    </source>
</evidence>
<feature type="signal peptide" evidence="1">
    <location>
        <begin position="1"/>
        <end position="16"/>
    </location>
</feature>
<evidence type="ECO:0000256" key="1">
    <source>
        <dbReference type="SAM" id="SignalP"/>
    </source>
</evidence>
<organism evidence="2 3">
    <name type="scientific">Fistulina hepatica ATCC 64428</name>
    <dbReference type="NCBI Taxonomy" id="1128425"/>
    <lineage>
        <taxon>Eukaryota</taxon>
        <taxon>Fungi</taxon>
        <taxon>Dikarya</taxon>
        <taxon>Basidiomycota</taxon>
        <taxon>Agaricomycotina</taxon>
        <taxon>Agaricomycetes</taxon>
        <taxon>Agaricomycetidae</taxon>
        <taxon>Agaricales</taxon>
        <taxon>Fistulinaceae</taxon>
        <taxon>Fistulina</taxon>
    </lineage>
</organism>
<protein>
    <recommendedName>
        <fullName evidence="4">Secreted protein</fullName>
    </recommendedName>
</protein>
<accession>A0A0D7AB87</accession>
<evidence type="ECO:0000313" key="3">
    <source>
        <dbReference type="Proteomes" id="UP000054144"/>
    </source>
</evidence>
<keyword evidence="1" id="KW-0732">Signal</keyword>
<dbReference type="EMBL" id="KN881857">
    <property type="protein sequence ID" value="KIY48088.1"/>
    <property type="molecule type" value="Genomic_DNA"/>
</dbReference>
<sequence length="172" mass="18839">MLHLTFLMLILVTVVSFSLDLQLTHVLDPPASGADSYSLIFVDVYTVVMQGWAALSACDTCSDTFAGYSTLSSGVWLPYVNGYQLPRGMFLADGETPTFLSEYPYPTGWDGYCVMDINGTQYLAAKERADLWSLCPNTTASGRLDVVYEPLANNTHYTLADCASVMLQLESS</sequence>
<dbReference type="Proteomes" id="UP000054144">
    <property type="component" value="Unassembled WGS sequence"/>
</dbReference>
<reference evidence="2 3" key="1">
    <citation type="journal article" date="2015" name="Fungal Genet. Biol.">
        <title>Evolution of novel wood decay mechanisms in Agaricales revealed by the genome sequences of Fistulina hepatica and Cylindrobasidium torrendii.</title>
        <authorList>
            <person name="Floudas D."/>
            <person name="Held B.W."/>
            <person name="Riley R."/>
            <person name="Nagy L.G."/>
            <person name="Koehler G."/>
            <person name="Ransdell A.S."/>
            <person name="Younus H."/>
            <person name="Chow J."/>
            <person name="Chiniquy J."/>
            <person name="Lipzen A."/>
            <person name="Tritt A."/>
            <person name="Sun H."/>
            <person name="Haridas S."/>
            <person name="LaButti K."/>
            <person name="Ohm R.A."/>
            <person name="Kues U."/>
            <person name="Blanchette R.A."/>
            <person name="Grigoriev I.V."/>
            <person name="Minto R.E."/>
            <person name="Hibbett D.S."/>
        </authorList>
    </citation>
    <scope>NUCLEOTIDE SEQUENCE [LARGE SCALE GENOMIC DNA]</scope>
    <source>
        <strain evidence="2 3">ATCC 64428</strain>
    </source>
</reference>
<evidence type="ECO:0008006" key="4">
    <source>
        <dbReference type="Google" id="ProtNLM"/>
    </source>
</evidence>
<dbReference type="AlphaFoldDB" id="A0A0D7AB87"/>
<keyword evidence="3" id="KW-1185">Reference proteome</keyword>
<name>A0A0D7AB87_9AGAR</name>
<gene>
    <name evidence="2" type="ORF">FISHEDRAFT_59216</name>
</gene>
<feature type="chain" id="PRO_5002316077" description="Secreted protein" evidence="1">
    <location>
        <begin position="17"/>
        <end position="172"/>
    </location>
</feature>